<dbReference type="Ensembl" id="ENSNMLT00000021672.1">
    <property type="protein sequence ID" value="ENSNMLP00000019292.1"/>
    <property type="gene ID" value="ENSNMLG00000012640.1"/>
</dbReference>
<dbReference type="InterPro" id="IPR036179">
    <property type="entry name" value="Ig-like_dom_sf"/>
</dbReference>
<dbReference type="AlphaFoldDB" id="A0A8C6TJT3"/>
<protein>
    <recommendedName>
        <fullName evidence="5">Ig-like domain-containing protein</fullName>
    </recommendedName>
</protein>
<keyword evidence="7" id="KW-1185">Reference proteome</keyword>
<dbReference type="GO" id="GO:0004888">
    <property type="term" value="F:transmembrane signaling receptor activity"/>
    <property type="evidence" value="ECO:0007669"/>
    <property type="project" value="TreeGrafter"/>
</dbReference>
<evidence type="ECO:0000256" key="4">
    <source>
        <dbReference type="SAM" id="Phobius"/>
    </source>
</evidence>
<dbReference type="Proteomes" id="UP000694523">
    <property type="component" value="Unplaced"/>
</dbReference>
<proteinExistence type="predicted"/>
<reference evidence="6" key="1">
    <citation type="submission" date="2025-08" db="UniProtKB">
        <authorList>
            <consortium name="Ensembl"/>
        </authorList>
    </citation>
    <scope>IDENTIFICATION</scope>
</reference>
<accession>A0A8C6TJT3</accession>
<dbReference type="InterPro" id="IPR013783">
    <property type="entry name" value="Ig-like_fold"/>
</dbReference>
<dbReference type="InterPro" id="IPR050488">
    <property type="entry name" value="Ig_Fc_receptor"/>
</dbReference>
<feature type="region of interest" description="Disordered" evidence="3">
    <location>
        <begin position="169"/>
        <end position="196"/>
    </location>
</feature>
<organism evidence="6 7">
    <name type="scientific">Neogobius melanostomus</name>
    <name type="common">round goby</name>
    <dbReference type="NCBI Taxonomy" id="47308"/>
    <lineage>
        <taxon>Eukaryota</taxon>
        <taxon>Metazoa</taxon>
        <taxon>Chordata</taxon>
        <taxon>Craniata</taxon>
        <taxon>Vertebrata</taxon>
        <taxon>Euteleostomi</taxon>
        <taxon>Actinopterygii</taxon>
        <taxon>Neopterygii</taxon>
        <taxon>Teleostei</taxon>
        <taxon>Neoteleostei</taxon>
        <taxon>Acanthomorphata</taxon>
        <taxon>Gobiaria</taxon>
        <taxon>Gobiiformes</taxon>
        <taxon>Gobioidei</taxon>
        <taxon>Gobiidae</taxon>
        <taxon>Benthophilinae</taxon>
        <taxon>Neogobiini</taxon>
        <taxon>Neogobius</taxon>
    </lineage>
</organism>
<dbReference type="GO" id="GO:0007166">
    <property type="term" value="P:cell surface receptor signaling pathway"/>
    <property type="evidence" value="ECO:0007669"/>
    <property type="project" value="TreeGrafter"/>
</dbReference>
<sequence>MLLLIITYCIAIRNLSLSPDRCQFFPMGEFTVACPFGSGPWTVYRNTSFQPSPRPCAPPWGTPRQQSCLVDELRHTDSGLYWCQSKECRSEAVRITVSEPVILQSPFFPVKEGQDVTLSCSYRAEEQPKPTSDFEAAFFRNDTFLGRFPGGKMVLSSVSKAHEGMYKCERPSKGRSLESQLSRPSTIAPTTSPPQPKSVSLYRILIFVFLFILYTAILCIGLCIYRTWARGTPYSY</sequence>
<dbReference type="InterPro" id="IPR007110">
    <property type="entry name" value="Ig-like_dom"/>
</dbReference>
<dbReference type="GO" id="GO:0006955">
    <property type="term" value="P:immune response"/>
    <property type="evidence" value="ECO:0007669"/>
    <property type="project" value="TreeGrafter"/>
</dbReference>
<evidence type="ECO:0000313" key="7">
    <source>
        <dbReference type="Proteomes" id="UP000694523"/>
    </source>
</evidence>
<keyword evidence="4" id="KW-1133">Transmembrane helix</keyword>
<feature type="compositionally biased region" description="Polar residues" evidence="3">
    <location>
        <begin position="177"/>
        <end position="190"/>
    </location>
</feature>
<name>A0A8C6TJT3_9GOBI</name>
<dbReference type="Gene3D" id="2.60.40.10">
    <property type="entry name" value="Immunoglobulins"/>
    <property type="match status" value="1"/>
</dbReference>
<evidence type="ECO:0000256" key="3">
    <source>
        <dbReference type="SAM" id="MobiDB-lite"/>
    </source>
</evidence>
<dbReference type="PANTHER" id="PTHR11481">
    <property type="entry name" value="IMMUNOGLOBULIN FC RECEPTOR"/>
    <property type="match status" value="1"/>
</dbReference>
<reference evidence="6" key="2">
    <citation type="submission" date="2025-09" db="UniProtKB">
        <authorList>
            <consortium name="Ensembl"/>
        </authorList>
    </citation>
    <scope>IDENTIFICATION</scope>
</reference>
<evidence type="ECO:0000259" key="5">
    <source>
        <dbReference type="PROSITE" id="PS50835"/>
    </source>
</evidence>
<dbReference type="PANTHER" id="PTHR11481:SF64">
    <property type="entry name" value="FC RECEPTOR-LIKE PROTEIN 4"/>
    <property type="match status" value="1"/>
</dbReference>
<keyword evidence="4" id="KW-0812">Transmembrane</keyword>
<keyword evidence="4" id="KW-0472">Membrane</keyword>
<dbReference type="PROSITE" id="PS50835">
    <property type="entry name" value="IG_LIKE"/>
    <property type="match status" value="1"/>
</dbReference>
<feature type="domain" description="Ig-like" evidence="5">
    <location>
        <begin position="100"/>
        <end position="182"/>
    </location>
</feature>
<evidence type="ECO:0000256" key="1">
    <source>
        <dbReference type="ARBA" id="ARBA00022729"/>
    </source>
</evidence>
<keyword evidence="2" id="KW-1015">Disulfide bond</keyword>
<keyword evidence="1" id="KW-0732">Signal</keyword>
<evidence type="ECO:0000256" key="2">
    <source>
        <dbReference type="ARBA" id="ARBA00023157"/>
    </source>
</evidence>
<dbReference type="SUPFAM" id="SSF48726">
    <property type="entry name" value="Immunoglobulin"/>
    <property type="match status" value="2"/>
</dbReference>
<dbReference type="GO" id="GO:0009897">
    <property type="term" value="C:external side of plasma membrane"/>
    <property type="evidence" value="ECO:0007669"/>
    <property type="project" value="TreeGrafter"/>
</dbReference>
<feature type="transmembrane region" description="Helical" evidence="4">
    <location>
        <begin position="201"/>
        <end position="225"/>
    </location>
</feature>
<evidence type="ECO:0000313" key="6">
    <source>
        <dbReference type="Ensembl" id="ENSNMLP00000019292.1"/>
    </source>
</evidence>